<accession>A0A270NNJ7</accession>
<evidence type="ECO:0000256" key="1">
    <source>
        <dbReference type="SAM" id="MobiDB-lite"/>
    </source>
</evidence>
<dbReference type="EMBL" id="NJGC01000004">
    <property type="protein sequence ID" value="PAM73138.1"/>
    <property type="molecule type" value="Genomic_DNA"/>
</dbReference>
<evidence type="ECO:0000313" key="3">
    <source>
        <dbReference type="Proteomes" id="UP000216433"/>
    </source>
</evidence>
<dbReference type="AlphaFoldDB" id="A0A270NNJ7"/>
<evidence type="ECO:0000313" key="2">
    <source>
        <dbReference type="EMBL" id="PAM73138.1"/>
    </source>
</evidence>
<comment type="caution">
    <text evidence="2">The sequence shown here is derived from an EMBL/GenBank/DDBJ whole genome shotgun (WGS) entry which is preliminary data.</text>
</comment>
<protein>
    <submittedName>
        <fullName evidence="2">Uncharacterized protein</fullName>
    </submittedName>
</protein>
<name>A0A270NNJ7_STEMA</name>
<feature type="compositionally biased region" description="Low complexity" evidence="1">
    <location>
        <begin position="94"/>
        <end position="115"/>
    </location>
</feature>
<sequence>MLIACKFKRPKAPVELDGNVYFFVPIDPANADSEHVADVENSDHIQRLLGIPEAYYIARAQSLQTVAKPAPPVAPVAEQDPPPPAGGSTGGGADTASSNITTGTDTDADAGTDAGSTEPPAGANVAATLPPEIVEAAAQLNGLSWQKLKAELAKGGIAKVVIKAALDLELAKPEPDQRGTTLKVLSQALEEA</sequence>
<reference evidence="2 3" key="1">
    <citation type="submission" date="2017-06" db="EMBL/GenBank/DDBJ databases">
        <title>Genome sequencing and assembly of Stenotrophomonas maltophilia DF07.</title>
        <authorList>
            <person name="Iyer R."/>
        </authorList>
    </citation>
    <scope>NUCLEOTIDE SEQUENCE [LARGE SCALE GENOMIC DNA]</scope>
    <source>
        <strain evidence="2 3">DF07</strain>
    </source>
</reference>
<proteinExistence type="predicted"/>
<feature type="region of interest" description="Disordered" evidence="1">
    <location>
        <begin position="69"/>
        <end position="124"/>
    </location>
</feature>
<dbReference type="Proteomes" id="UP000216433">
    <property type="component" value="Unassembled WGS sequence"/>
</dbReference>
<dbReference type="RefSeq" id="WP_095377378.1">
    <property type="nucleotide sequence ID" value="NZ_NJGC01000004.1"/>
</dbReference>
<organism evidence="2 3">
    <name type="scientific">Stenotrophomonas maltophilia</name>
    <name type="common">Pseudomonas maltophilia</name>
    <name type="synonym">Xanthomonas maltophilia</name>
    <dbReference type="NCBI Taxonomy" id="40324"/>
    <lineage>
        <taxon>Bacteria</taxon>
        <taxon>Pseudomonadati</taxon>
        <taxon>Pseudomonadota</taxon>
        <taxon>Gammaproteobacteria</taxon>
        <taxon>Lysobacterales</taxon>
        <taxon>Lysobacteraceae</taxon>
        <taxon>Stenotrophomonas</taxon>
        <taxon>Stenotrophomonas maltophilia group</taxon>
    </lineage>
</organism>
<feature type="compositionally biased region" description="Pro residues" evidence="1">
    <location>
        <begin position="69"/>
        <end position="85"/>
    </location>
</feature>
<gene>
    <name evidence="2" type="ORF">CEK00_04640</name>
</gene>